<gene>
    <name evidence="1" type="ORF">S06H3_54160</name>
</gene>
<proteinExistence type="predicted"/>
<organism evidence="1">
    <name type="scientific">marine sediment metagenome</name>
    <dbReference type="NCBI Taxonomy" id="412755"/>
    <lineage>
        <taxon>unclassified sequences</taxon>
        <taxon>metagenomes</taxon>
        <taxon>ecological metagenomes</taxon>
    </lineage>
</organism>
<dbReference type="AlphaFoldDB" id="X1Q231"/>
<name>X1Q231_9ZZZZ</name>
<evidence type="ECO:0000313" key="1">
    <source>
        <dbReference type="EMBL" id="GAI48811.1"/>
    </source>
</evidence>
<reference evidence="1" key="1">
    <citation type="journal article" date="2014" name="Front. Microbiol.">
        <title>High frequency of phylogenetically diverse reductive dehalogenase-homologous genes in deep subseafloor sedimentary metagenomes.</title>
        <authorList>
            <person name="Kawai M."/>
            <person name="Futagami T."/>
            <person name="Toyoda A."/>
            <person name="Takaki Y."/>
            <person name="Nishi S."/>
            <person name="Hori S."/>
            <person name="Arai W."/>
            <person name="Tsubouchi T."/>
            <person name="Morono Y."/>
            <person name="Uchiyama I."/>
            <person name="Ito T."/>
            <person name="Fujiyama A."/>
            <person name="Inagaki F."/>
            <person name="Takami H."/>
        </authorList>
    </citation>
    <scope>NUCLEOTIDE SEQUENCE</scope>
    <source>
        <strain evidence="1">Expedition CK06-06</strain>
    </source>
</reference>
<protein>
    <submittedName>
        <fullName evidence="1">Uncharacterized protein</fullName>
    </submittedName>
</protein>
<feature type="non-terminal residue" evidence="1">
    <location>
        <position position="1"/>
    </location>
</feature>
<sequence>ENVLNELLRGSFGFRVHPNEIATIKKLSLNIF</sequence>
<comment type="caution">
    <text evidence="1">The sequence shown here is derived from an EMBL/GenBank/DDBJ whole genome shotgun (WGS) entry which is preliminary data.</text>
</comment>
<accession>X1Q231</accession>
<dbReference type="EMBL" id="BARV01034611">
    <property type="protein sequence ID" value="GAI48811.1"/>
    <property type="molecule type" value="Genomic_DNA"/>
</dbReference>